<evidence type="ECO:0000313" key="2">
    <source>
        <dbReference type="EMBL" id="SLN51187.1"/>
    </source>
</evidence>
<reference evidence="2 3" key="1">
    <citation type="submission" date="2017-03" db="EMBL/GenBank/DDBJ databases">
        <authorList>
            <person name="Afonso C.L."/>
            <person name="Miller P.J."/>
            <person name="Scott M.A."/>
            <person name="Spackman E."/>
            <person name="Goraichik I."/>
            <person name="Dimitrov K.M."/>
            <person name="Suarez D.L."/>
            <person name="Swayne D.E."/>
        </authorList>
    </citation>
    <scope>NUCLEOTIDE SEQUENCE [LARGE SCALE GENOMIC DNA]</scope>
    <source>
        <strain evidence="2 3">CECT 7023</strain>
    </source>
</reference>
<organism evidence="2 3">
    <name type="scientific">Roseisalinus antarcticus</name>
    <dbReference type="NCBI Taxonomy" id="254357"/>
    <lineage>
        <taxon>Bacteria</taxon>
        <taxon>Pseudomonadati</taxon>
        <taxon>Pseudomonadota</taxon>
        <taxon>Alphaproteobacteria</taxon>
        <taxon>Rhodobacterales</taxon>
        <taxon>Roseobacteraceae</taxon>
        <taxon>Roseisalinus</taxon>
    </lineage>
</organism>
<feature type="domain" description="Transposase DDE" evidence="1">
    <location>
        <begin position="2"/>
        <end position="62"/>
    </location>
</feature>
<keyword evidence="3" id="KW-1185">Reference proteome</keyword>
<dbReference type="InterPro" id="IPR025668">
    <property type="entry name" value="Tnp_DDE_dom"/>
</dbReference>
<sequence length="68" mass="7240">MTVCFDPSTPWHAALAGKRGAQLVQSDAAVQACLTTIKVLFGLPPRQTTGFVATLLRPAGHDCRCRTS</sequence>
<proteinExistence type="predicted"/>
<evidence type="ECO:0000313" key="3">
    <source>
        <dbReference type="Proteomes" id="UP000193900"/>
    </source>
</evidence>
<dbReference type="EMBL" id="FWFZ01000009">
    <property type="protein sequence ID" value="SLN51187.1"/>
    <property type="molecule type" value="Genomic_DNA"/>
</dbReference>
<dbReference type="Pfam" id="PF13737">
    <property type="entry name" value="DDE_Tnp_1_5"/>
    <property type="match status" value="1"/>
</dbReference>
<protein>
    <recommendedName>
        <fullName evidence="1">Transposase DDE domain-containing protein</fullName>
    </recommendedName>
</protein>
<dbReference type="Proteomes" id="UP000193900">
    <property type="component" value="Unassembled WGS sequence"/>
</dbReference>
<dbReference type="AlphaFoldDB" id="A0A1Y5SXU5"/>
<gene>
    <name evidence="2" type="ORF">ROA7023_02237</name>
</gene>
<name>A0A1Y5SXU5_9RHOB</name>
<accession>A0A1Y5SXU5</accession>
<evidence type="ECO:0000259" key="1">
    <source>
        <dbReference type="Pfam" id="PF13737"/>
    </source>
</evidence>